<reference evidence="2" key="1">
    <citation type="submission" date="2020-05" db="EMBL/GenBank/DDBJ databases">
        <title>Phylogenomic resolution of chytrid fungi.</title>
        <authorList>
            <person name="Stajich J.E."/>
            <person name="Amses K."/>
            <person name="Simmons R."/>
            <person name="Seto K."/>
            <person name="Myers J."/>
            <person name="Bonds A."/>
            <person name="Quandt C.A."/>
            <person name="Barry K."/>
            <person name="Liu P."/>
            <person name="Grigoriev I."/>
            <person name="Longcore J.E."/>
            <person name="James T.Y."/>
        </authorList>
    </citation>
    <scope>NUCLEOTIDE SEQUENCE</scope>
    <source>
        <strain evidence="2">JEL0318</strain>
    </source>
</reference>
<proteinExistence type="predicted"/>
<dbReference type="EMBL" id="JADGJD010001606">
    <property type="protein sequence ID" value="KAJ3039793.1"/>
    <property type="molecule type" value="Genomic_DNA"/>
</dbReference>
<dbReference type="GO" id="GO:0072665">
    <property type="term" value="P:protein localization to vacuole"/>
    <property type="evidence" value="ECO:0007669"/>
    <property type="project" value="TreeGrafter"/>
</dbReference>
<evidence type="ECO:0000313" key="3">
    <source>
        <dbReference type="Proteomes" id="UP001212841"/>
    </source>
</evidence>
<dbReference type="GO" id="GO:0005774">
    <property type="term" value="C:vacuolar membrane"/>
    <property type="evidence" value="ECO:0007669"/>
    <property type="project" value="TreeGrafter"/>
</dbReference>
<comment type="caution">
    <text evidence="2">The sequence shown here is derived from an EMBL/GenBank/DDBJ whole genome shotgun (WGS) entry which is preliminary data.</text>
</comment>
<name>A0AAD5S4E2_9FUNG</name>
<dbReference type="PANTHER" id="PTHR16130">
    <property type="entry name" value="LYSOSOMAL COBALAMIN TRANSPORTER-RELATED"/>
    <property type="match status" value="1"/>
</dbReference>
<evidence type="ECO:0000256" key="1">
    <source>
        <dbReference type="SAM" id="Phobius"/>
    </source>
</evidence>
<keyword evidence="1" id="KW-0472">Membrane</keyword>
<keyword evidence="1" id="KW-1133">Transmembrane helix</keyword>
<dbReference type="Proteomes" id="UP001212841">
    <property type="component" value="Unassembled WGS sequence"/>
</dbReference>
<dbReference type="AlphaFoldDB" id="A0AAD5S4E2"/>
<feature type="transmembrane region" description="Helical" evidence="1">
    <location>
        <begin position="117"/>
        <end position="139"/>
    </location>
</feature>
<feature type="transmembrane region" description="Helical" evidence="1">
    <location>
        <begin position="159"/>
        <end position="178"/>
    </location>
</feature>
<organism evidence="2 3">
    <name type="scientific">Rhizophlyctis rosea</name>
    <dbReference type="NCBI Taxonomy" id="64517"/>
    <lineage>
        <taxon>Eukaryota</taxon>
        <taxon>Fungi</taxon>
        <taxon>Fungi incertae sedis</taxon>
        <taxon>Chytridiomycota</taxon>
        <taxon>Chytridiomycota incertae sedis</taxon>
        <taxon>Chytridiomycetes</taxon>
        <taxon>Rhizophlyctidales</taxon>
        <taxon>Rhizophlyctidaceae</taxon>
        <taxon>Rhizophlyctis</taxon>
    </lineage>
</organism>
<dbReference type="InterPro" id="IPR050854">
    <property type="entry name" value="LMBD1_LysCbl_Transport"/>
</dbReference>
<feature type="transmembrane region" description="Helical" evidence="1">
    <location>
        <begin position="51"/>
        <end position="70"/>
    </location>
</feature>
<protein>
    <submittedName>
        <fullName evidence="2">Uncharacterized protein</fullName>
    </submittedName>
</protein>
<dbReference type="PANTHER" id="PTHR16130:SF2">
    <property type="entry name" value="LYSOSOMAL COBALAMIN TRANSPORT ESCORT PROTEIN LMBD1"/>
    <property type="match status" value="1"/>
</dbReference>
<gene>
    <name evidence="2" type="ORF">HK097_002740</name>
</gene>
<feature type="transmembrane region" description="Helical" evidence="1">
    <location>
        <begin position="244"/>
        <end position="264"/>
    </location>
</feature>
<keyword evidence="1" id="KW-0812">Transmembrane</keyword>
<accession>A0AAD5S4E2</accession>
<sequence>MGGRRLTDRDQHDLVTLQESESSLQRRIHHLTTREKSFLHRCSCALRPFKILFGTAALAGSVVVLFSVVLTAMERVKGRFCGGGDGKGCGGWMVEGEWNPVNLGLLWSSQYFPLDSILLTLVILYLFLCTLSALVHIGLRVPWIRILEIKRRATPPQGLLLATSVLIVGMLPLSYFVVGVAPQYAGWGNQVYCNATFGGVRDCRDLPVAIIPCGVEAPADVCTPTVVSTLIHRITFSMPFFGSAYYYSQWIFVAVALVGLVVAVGNGKGREEEEEEDEDLERAPLVR</sequence>
<keyword evidence="3" id="KW-1185">Reference proteome</keyword>
<evidence type="ECO:0000313" key="2">
    <source>
        <dbReference type="EMBL" id="KAJ3039793.1"/>
    </source>
</evidence>